<feature type="binding site" evidence="13">
    <location>
        <position position="37"/>
    </location>
    <ligand>
        <name>ATP</name>
        <dbReference type="ChEBI" id="CHEBI:30616"/>
    </ligand>
</feature>
<dbReference type="CDD" id="cd00192">
    <property type="entry name" value="PTKc"/>
    <property type="match status" value="1"/>
</dbReference>
<dbReference type="GO" id="GO:0051130">
    <property type="term" value="P:positive regulation of cellular component organization"/>
    <property type="evidence" value="ECO:0007669"/>
    <property type="project" value="UniProtKB-ARBA"/>
</dbReference>
<evidence type="ECO:0000256" key="12">
    <source>
        <dbReference type="PIRSR" id="PIRSR000615-3"/>
    </source>
</evidence>
<feature type="domain" description="Protein kinase" evidence="14">
    <location>
        <begin position="6"/>
        <end position="274"/>
    </location>
</feature>
<evidence type="ECO:0000256" key="1">
    <source>
        <dbReference type="ARBA" id="ARBA00004167"/>
    </source>
</evidence>
<dbReference type="PROSITE" id="PS00107">
    <property type="entry name" value="PROTEIN_KINASE_ATP"/>
    <property type="match status" value="1"/>
</dbReference>
<dbReference type="PIRSF" id="PIRSF000615">
    <property type="entry name" value="TyrPK_CSF1-R"/>
    <property type="match status" value="1"/>
</dbReference>
<dbReference type="Gene3D" id="3.30.200.20">
    <property type="entry name" value="Phosphorylase Kinase, domain 1"/>
    <property type="match status" value="1"/>
</dbReference>
<dbReference type="EMBL" id="LNIX01000011">
    <property type="protein sequence ID" value="OXA49043.1"/>
    <property type="molecule type" value="Genomic_DNA"/>
</dbReference>
<dbReference type="GO" id="GO:0050793">
    <property type="term" value="P:regulation of developmental process"/>
    <property type="evidence" value="ECO:0007669"/>
    <property type="project" value="UniProtKB-ARBA"/>
</dbReference>
<evidence type="ECO:0000256" key="13">
    <source>
        <dbReference type="PROSITE-ProRule" id="PRU10141"/>
    </source>
</evidence>
<dbReference type="PRINTS" id="PR00109">
    <property type="entry name" value="TYRKINASE"/>
</dbReference>
<dbReference type="GO" id="GO:0046872">
    <property type="term" value="F:metal ion binding"/>
    <property type="evidence" value="ECO:0007669"/>
    <property type="project" value="UniProtKB-KW"/>
</dbReference>
<dbReference type="GO" id="GO:0012505">
    <property type="term" value="C:endomembrane system"/>
    <property type="evidence" value="ECO:0007669"/>
    <property type="project" value="UniProtKB-SubCell"/>
</dbReference>
<evidence type="ECO:0000313" key="15">
    <source>
        <dbReference type="EMBL" id="OXA49043.1"/>
    </source>
</evidence>
<keyword evidence="16" id="KW-1185">Reference proteome</keyword>
<evidence type="ECO:0000256" key="7">
    <source>
        <dbReference type="ARBA" id="ARBA00023136"/>
    </source>
</evidence>
<reference evidence="15 16" key="1">
    <citation type="submission" date="2015-12" db="EMBL/GenBank/DDBJ databases">
        <title>The genome of Folsomia candida.</title>
        <authorList>
            <person name="Faddeeva A."/>
            <person name="Derks M.F."/>
            <person name="Anvar Y."/>
            <person name="Smit S."/>
            <person name="Van Straalen N."/>
            <person name="Roelofs D."/>
        </authorList>
    </citation>
    <scope>NUCLEOTIDE SEQUENCE [LARGE SCALE GENOMIC DNA]</scope>
    <source>
        <strain evidence="15 16">VU population</strain>
        <tissue evidence="15">Whole body</tissue>
    </source>
</reference>
<accession>A0A226DUW9</accession>
<feature type="binding site" evidence="11">
    <location>
        <position position="143"/>
    </location>
    <ligand>
        <name>ATP</name>
        <dbReference type="ChEBI" id="CHEBI:30616"/>
    </ligand>
</feature>
<evidence type="ECO:0000256" key="3">
    <source>
        <dbReference type="ARBA" id="ARBA00022679"/>
    </source>
</evidence>
<evidence type="ECO:0000256" key="2">
    <source>
        <dbReference type="ARBA" id="ARBA00004308"/>
    </source>
</evidence>
<feature type="binding site" evidence="12">
    <location>
        <position position="157"/>
    </location>
    <ligand>
        <name>Mg(2+)</name>
        <dbReference type="ChEBI" id="CHEBI:18420"/>
    </ligand>
</feature>
<protein>
    <submittedName>
        <fullName evidence="15">Focal adhesion kinase 1</fullName>
    </submittedName>
</protein>
<evidence type="ECO:0000256" key="8">
    <source>
        <dbReference type="ARBA" id="ARBA00023137"/>
    </source>
</evidence>
<evidence type="ECO:0000313" key="16">
    <source>
        <dbReference type="Proteomes" id="UP000198287"/>
    </source>
</evidence>
<feature type="active site" description="Proton acceptor" evidence="10">
    <location>
        <position position="139"/>
    </location>
</feature>
<dbReference type="PANTHER" id="PTHR24416">
    <property type="entry name" value="TYROSINE-PROTEIN KINASE RECEPTOR"/>
    <property type="match status" value="1"/>
</dbReference>
<keyword evidence="8" id="KW-0829">Tyrosine-protein kinase</keyword>
<evidence type="ECO:0000256" key="5">
    <source>
        <dbReference type="ARBA" id="ARBA00022777"/>
    </source>
</evidence>
<dbReference type="InterPro" id="IPR050122">
    <property type="entry name" value="RTK"/>
</dbReference>
<dbReference type="InterPro" id="IPR017441">
    <property type="entry name" value="Protein_kinase_ATP_BS"/>
</dbReference>
<keyword evidence="12" id="KW-0479">Metal-binding</keyword>
<dbReference type="GO" id="GO:0004714">
    <property type="term" value="F:transmembrane receptor protein tyrosine kinase activity"/>
    <property type="evidence" value="ECO:0007669"/>
    <property type="project" value="UniProtKB-EC"/>
</dbReference>
<dbReference type="Pfam" id="PF07714">
    <property type="entry name" value="PK_Tyr_Ser-Thr"/>
    <property type="match status" value="1"/>
</dbReference>
<evidence type="ECO:0000259" key="14">
    <source>
        <dbReference type="PROSITE" id="PS50011"/>
    </source>
</evidence>
<dbReference type="InterPro" id="IPR000719">
    <property type="entry name" value="Prot_kinase_dom"/>
</dbReference>
<evidence type="ECO:0000256" key="11">
    <source>
        <dbReference type="PIRSR" id="PIRSR000615-2"/>
    </source>
</evidence>
<dbReference type="PROSITE" id="PS50011">
    <property type="entry name" value="PROTEIN_KINASE_DOM"/>
    <property type="match status" value="1"/>
</dbReference>
<sequence>MENLFLDERHILGKGAFGIVYKGILTKPDGPTVVAIKTVVNTVDVSYFKVLLSELRVMTNLGVHPNIVNLVGAVTSNIENRKLWMVMEFCELGNVSSYVTFSNGDEKVTSVLYSDLLKWSIQTASGMEFLGEKRIIHGDLSARNLLLTGTKDIKVSDFGLSRQLVYNSSLYVKKSDGPIPWKWMAPEALSDMNFSTSSDVYAFGITLWELFSYGEIPFSEWNYGKEFLDRLKCGDLFPEEPTIGGKDVYQVMMQCWKLDRRLRLSFTELKSIFLKMYNDEIRI</sequence>
<gene>
    <name evidence="15" type="ORF">Fcan01_16301</name>
</gene>
<dbReference type="GO" id="GO:0007169">
    <property type="term" value="P:cell surface receptor protein tyrosine kinase signaling pathway"/>
    <property type="evidence" value="ECO:0007669"/>
    <property type="project" value="TreeGrafter"/>
</dbReference>
<keyword evidence="5 15" id="KW-0418">Kinase</keyword>
<dbReference type="InterPro" id="IPR001245">
    <property type="entry name" value="Ser-Thr/Tyr_kinase_cat_dom"/>
</dbReference>
<keyword evidence="3" id="KW-0808">Transferase</keyword>
<comment type="subcellular location">
    <subcellularLocation>
        <location evidence="2">Endomembrane system</location>
    </subcellularLocation>
    <subcellularLocation>
        <location evidence="1">Membrane</location>
        <topology evidence="1">Single-pass membrane protein</topology>
    </subcellularLocation>
</comment>
<keyword evidence="6 11" id="KW-0067">ATP-binding</keyword>
<dbReference type="PANTHER" id="PTHR24416:SF611">
    <property type="entry name" value="TYROSINE-PROTEIN KINASE TRANSMEMBRANE RECEPTOR ROR"/>
    <property type="match status" value="1"/>
</dbReference>
<dbReference type="OrthoDB" id="7789554at2759"/>
<proteinExistence type="predicted"/>
<dbReference type="GO" id="GO:0005524">
    <property type="term" value="F:ATP binding"/>
    <property type="evidence" value="ECO:0007669"/>
    <property type="project" value="UniProtKB-UniRule"/>
</dbReference>
<dbReference type="GO" id="GO:0005886">
    <property type="term" value="C:plasma membrane"/>
    <property type="evidence" value="ECO:0007669"/>
    <property type="project" value="TreeGrafter"/>
</dbReference>
<evidence type="ECO:0000256" key="10">
    <source>
        <dbReference type="PIRSR" id="PIRSR000615-1"/>
    </source>
</evidence>
<dbReference type="PROSITE" id="PS00109">
    <property type="entry name" value="PROTEIN_KINASE_TYR"/>
    <property type="match status" value="1"/>
</dbReference>
<evidence type="ECO:0000256" key="4">
    <source>
        <dbReference type="ARBA" id="ARBA00022741"/>
    </source>
</evidence>
<comment type="caution">
    <text evidence="15">The sequence shown here is derived from an EMBL/GenBank/DDBJ whole genome shotgun (WGS) entry which is preliminary data.</text>
</comment>
<dbReference type="OMA" id="NEVEVWH"/>
<dbReference type="InterPro" id="IPR011009">
    <property type="entry name" value="Kinase-like_dom_sf"/>
</dbReference>
<organism evidence="15 16">
    <name type="scientific">Folsomia candida</name>
    <name type="common">Springtail</name>
    <dbReference type="NCBI Taxonomy" id="158441"/>
    <lineage>
        <taxon>Eukaryota</taxon>
        <taxon>Metazoa</taxon>
        <taxon>Ecdysozoa</taxon>
        <taxon>Arthropoda</taxon>
        <taxon>Hexapoda</taxon>
        <taxon>Collembola</taxon>
        <taxon>Entomobryomorpha</taxon>
        <taxon>Isotomoidea</taxon>
        <taxon>Isotomidae</taxon>
        <taxon>Proisotominae</taxon>
        <taxon>Folsomia</taxon>
    </lineage>
</organism>
<name>A0A226DUW9_FOLCA</name>
<dbReference type="GO" id="GO:0043235">
    <property type="term" value="C:receptor complex"/>
    <property type="evidence" value="ECO:0007669"/>
    <property type="project" value="TreeGrafter"/>
</dbReference>
<dbReference type="AlphaFoldDB" id="A0A226DUW9"/>
<dbReference type="InterPro" id="IPR008266">
    <property type="entry name" value="Tyr_kinase_AS"/>
</dbReference>
<dbReference type="GO" id="GO:0048468">
    <property type="term" value="P:cell development"/>
    <property type="evidence" value="ECO:0007669"/>
    <property type="project" value="UniProtKB-ARBA"/>
</dbReference>
<dbReference type="FunFam" id="1.10.510.10:FF:001512">
    <property type="entry name" value="Receptor tyrosine-protein kinase erbB-2"/>
    <property type="match status" value="1"/>
</dbReference>
<dbReference type="Proteomes" id="UP000198287">
    <property type="component" value="Unassembled WGS sequence"/>
</dbReference>
<dbReference type="STRING" id="158441.A0A226DUW9"/>
<dbReference type="Gene3D" id="1.10.510.10">
    <property type="entry name" value="Transferase(Phosphotransferase) domain 1"/>
    <property type="match status" value="1"/>
</dbReference>
<feature type="binding site" evidence="12">
    <location>
        <position position="144"/>
    </location>
    <ligand>
        <name>Mg(2+)</name>
        <dbReference type="ChEBI" id="CHEBI:18420"/>
    </ligand>
</feature>
<dbReference type="SUPFAM" id="SSF56112">
    <property type="entry name" value="Protein kinase-like (PK-like)"/>
    <property type="match status" value="1"/>
</dbReference>
<comment type="catalytic activity">
    <reaction evidence="9">
        <text>L-tyrosyl-[protein] + ATP = O-phospho-L-tyrosyl-[protein] + ADP + H(+)</text>
        <dbReference type="Rhea" id="RHEA:10596"/>
        <dbReference type="Rhea" id="RHEA-COMP:10136"/>
        <dbReference type="Rhea" id="RHEA-COMP:20101"/>
        <dbReference type="ChEBI" id="CHEBI:15378"/>
        <dbReference type="ChEBI" id="CHEBI:30616"/>
        <dbReference type="ChEBI" id="CHEBI:46858"/>
        <dbReference type="ChEBI" id="CHEBI:61978"/>
        <dbReference type="ChEBI" id="CHEBI:456216"/>
        <dbReference type="EC" id="2.7.10.1"/>
    </reaction>
</comment>
<keyword evidence="12" id="KW-0460">Magnesium</keyword>
<evidence type="ECO:0000256" key="9">
    <source>
        <dbReference type="ARBA" id="ARBA00051243"/>
    </source>
</evidence>
<keyword evidence="7" id="KW-0472">Membrane</keyword>
<dbReference type="GO" id="GO:0030182">
    <property type="term" value="P:neuron differentiation"/>
    <property type="evidence" value="ECO:0007669"/>
    <property type="project" value="UniProtKB-ARBA"/>
</dbReference>
<keyword evidence="4 11" id="KW-0547">Nucleotide-binding</keyword>
<evidence type="ECO:0000256" key="6">
    <source>
        <dbReference type="ARBA" id="ARBA00022840"/>
    </source>
</evidence>